<dbReference type="EMBL" id="JBGORX010000003">
    <property type="protein sequence ID" value="MFJ1269076.1"/>
    <property type="molecule type" value="Genomic_DNA"/>
</dbReference>
<dbReference type="Gene3D" id="1.10.3670.10">
    <property type="entry name" value="Putative xylanase like domain"/>
    <property type="match status" value="1"/>
</dbReference>
<evidence type="ECO:0000256" key="1">
    <source>
        <dbReference type="SAM" id="Coils"/>
    </source>
</evidence>
<dbReference type="Gene3D" id="1.10.287.520">
    <property type="entry name" value="Helix hairpin bin"/>
    <property type="match status" value="1"/>
</dbReference>
<accession>A0ABW8D8P2</accession>
<dbReference type="InterPro" id="IPR010846">
    <property type="entry name" value="AmiA-like"/>
</dbReference>
<feature type="coiled-coil region" evidence="1">
    <location>
        <begin position="189"/>
        <end position="216"/>
    </location>
</feature>
<dbReference type="Pfam" id="PF07313">
    <property type="entry name" value="AmiA-like"/>
    <property type="match status" value="1"/>
</dbReference>
<proteinExistence type="predicted"/>
<organism evidence="3 4">
    <name type="scientific">Legionella lytica</name>
    <dbReference type="NCBI Taxonomy" id="96232"/>
    <lineage>
        <taxon>Bacteria</taxon>
        <taxon>Pseudomonadati</taxon>
        <taxon>Pseudomonadota</taxon>
        <taxon>Gammaproteobacteria</taxon>
        <taxon>Legionellales</taxon>
        <taxon>Legionellaceae</taxon>
        <taxon>Legionella</taxon>
    </lineage>
</organism>
<dbReference type="SUPFAM" id="SSF54001">
    <property type="entry name" value="Cysteine proteinases"/>
    <property type="match status" value="1"/>
</dbReference>
<keyword evidence="2" id="KW-0732">Signal</keyword>
<name>A0ABW8D8P2_9GAMM</name>
<dbReference type="RefSeq" id="WP_400187892.1">
    <property type="nucleotide sequence ID" value="NZ_JBGORX010000003.1"/>
</dbReference>
<sequence length="328" mass="37248">MKYTSAPLRKFALLIGFLTCTSSHAFDSSTTEKQANSSIEELYHKLNRMPNISMAGRIDWISKHFIGMPYVLGSLGEGPKARYDQFPQYRVDAFDCDTYVNTVVALALANSLPSFQQCMQKMRYSNGKVSYIQRTHFTGLDWNQYHQQEGIFKDITQMIKNKNNQAVAQMATATIDKPNWYAYKTIQTIRLQNANKAEQEKRLEELKTKGAKLEIRSENVPYLPLTSLFPKQSKPDLQLFAQIPNGAIIEIVRPNWNVKDKIGTSLNISHLGFAVWKDKVLYFRQASSEYGKVVEVSLVDYLKDALKSPTIKGVNVQVIVPKQSPCSS</sequence>
<reference evidence="3 4" key="1">
    <citation type="submission" date="2024-08" db="EMBL/GenBank/DDBJ databases">
        <title>Draft Genome Sequence of Legionella lytica strain DSB2004, Isolated From a Fire Sprinkler System.</title>
        <authorList>
            <person name="Everhart A.D."/>
            <person name="Kidane D.T."/>
            <person name="Farone A.L."/>
            <person name="Farone M.B."/>
        </authorList>
    </citation>
    <scope>NUCLEOTIDE SEQUENCE [LARGE SCALE GENOMIC DNA]</scope>
    <source>
        <strain evidence="3 4">DSB2004</strain>
    </source>
</reference>
<dbReference type="Gene3D" id="2.30.260.10">
    <property type="entry name" value="putative xylanase like domain"/>
    <property type="match status" value="1"/>
</dbReference>
<evidence type="ECO:0000313" key="3">
    <source>
        <dbReference type="EMBL" id="MFJ1269076.1"/>
    </source>
</evidence>
<feature type="chain" id="PRO_5046481276" evidence="2">
    <location>
        <begin position="26"/>
        <end position="328"/>
    </location>
</feature>
<evidence type="ECO:0000256" key="2">
    <source>
        <dbReference type="SAM" id="SignalP"/>
    </source>
</evidence>
<keyword evidence="4" id="KW-1185">Reference proteome</keyword>
<comment type="caution">
    <text evidence="3">The sequence shown here is derived from an EMBL/GenBank/DDBJ whole genome shotgun (WGS) entry which is preliminary data.</text>
</comment>
<evidence type="ECO:0000313" key="4">
    <source>
        <dbReference type="Proteomes" id="UP001615550"/>
    </source>
</evidence>
<dbReference type="InterPro" id="IPR038765">
    <property type="entry name" value="Papain-like_cys_pep_sf"/>
</dbReference>
<feature type="signal peptide" evidence="2">
    <location>
        <begin position="1"/>
        <end position="25"/>
    </location>
</feature>
<dbReference type="Proteomes" id="UP001615550">
    <property type="component" value="Unassembled WGS sequence"/>
</dbReference>
<protein>
    <submittedName>
        <fullName evidence="3">N-acetylmuramoyl-L-alanine amidase-like domain-containing protein</fullName>
    </submittedName>
</protein>
<gene>
    <name evidence="3" type="ORF">ACD661_10945</name>
</gene>
<keyword evidence="1" id="KW-0175">Coiled coil</keyword>